<evidence type="ECO:0000313" key="2">
    <source>
        <dbReference type="EMBL" id="KAK6760014.1"/>
    </source>
</evidence>
<dbReference type="EMBL" id="JAVFWL010000006">
    <property type="protein sequence ID" value="KAK6760014.1"/>
    <property type="molecule type" value="Genomic_DNA"/>
</dbReference>
<keyword evidence="3" id="KW-1185">Reference proteome</keyword>
<dbReference type="Proteomes" id="UP001303046">
    <property type="component" value="Unassembled WGS sequence"/>
</dbReference>
<feature type="transmembrane region" description="Helical" evidence="1">
    <location>
        <begin position="124"/>
        <end position="147"/>
    </location>
</feature>
<feature type="transmembrane region" description="Helical" evidence="1">
    <location>
        <begin position="9"/>
        <end position="27"/>
    </location>
</feature>
<dbReference type="Pfam" id="PF06653">
    <property type="entry name" value="Claudin_3"/>
    <property type="match status" value="1"/>
</dbReference>
<sequence>MCFSMCAQIVYGIIMFACLALTLGAMFTSNWRQITGTVEQSLLNRSIPESMGLFSFACRMPGDTNSTSSGKFIDLTYCEEWWNNLQTWERIVSAAMVLAALIEAFAFVWNLFTWCACCCKQCLLHPLTLASLCAAISLATAVVVYGLNNQSAFQGVQNWDDIKDKISTEVGYSFWLACAALVLAVADTAVGTFAVCMGDSCV</sequence>
<feature type="transmembrane region" description="Helical" evidence="1">
    <location>
        <begin position="174"/>
        <end position="196"/>
    </location>
</feature>
<accession>A0ABR1EBF4</accession>
<name>A0ABR1EBF4_NECAM</name>
<keyword evidence="1" id="KW-0812">Transmembrane</keyword>
<dbReference type="InterPro" id="IPR009545">
    <property type="entry name" value="Claudin-like"/>
</dbReference>
<protein>
    <recommendedName>
        <fullName evidence="4">Clc-like protein</fullName>
    </recommendedName>
</protein>
<proteinExistence type="predicted"/>
<evidence type="ECO:0008006" key="4">
    <source>
        <dbReference type="Google" id="ProtNLM"/>
    </source>
</evidence>
<keyword evidence="1" id="KW-1133">Transmembrane helix</keyword>
<evidence type="ECO:0000256" key="1">
    <source>
        <dbReference type="SAM" id="Phobius"/>
    </source>
</evidence>
<dbReference type="Gene3D" id="1.20.140.150">
    <property type="match status" value="1"/>
</dbReference>
<keyword evidence="1" id="KW-0472">Membrane</keyword>
<gene>
    <name evidence="2" type="primary">Necator_chrX.g21675</name>
    <name evidence="2" type="ORF">RB195_021514</name>
</gene>
<feature type="transmembrane region" description="Helical" evidence="1">
    <location>
        <begin position="91"/>
        <end position="112"/>
    </location>
</feature>
<reference evidence="2 3" key="1">
    <citation type="submission" date="2023-08" db="EMBL/GenBank/DDBJ databases">
        <title>A Necator americanus chromosomal reference genome.</title>
        <authorList>
            <person name="Ilik V."/>
            <person name="Petrzelkova K.J."/>
            <person name="Pardy F."/>
            <person name="Fuh T."/>
            <person name="Niatou-Singa F.S."/>
            <person name="Gouil Q."/>
            <person name="Baker L."/>
            <person name="Ritchie M.E."/>
            <person name="Jex A.R."/>
            <person name="Gazzola D."/>
            <person name="Li H."/>
            <person name="Toshio Fujiwara R."/>
            <person name="Zhan B."/>
            <person name="Aroian R.V."/>
            <person name="Pafco B."/>
            <person name="Schwarz E.M."/>
        </authorList>
    </citation>
    <scope>NUCLEOTIDE SEQUENCE [LARGE SCALE GENOMIC DNA]</scope>
    <source>
        <strain evidence="2 3">Aroian</strain>
        <tissue evidence="2">Whole animal</tissue>
    </source>
</reference>
<comment type="caution">
    <text evidence="2">The sequence shown here is derived from an EMBL/GenBank/DDBJ whole genome shotgun (WGS) entry which is preliminary data.</text>
</comment>
<evidence type="ECO:0000313" key="3">
    <source>
        <dbReference type="Proteomes" id="UP001303046"/>
    </source>
</evidence>
<dbReference type="PANTHER" id="PTHR37446:SF1">
    <property type="entry name" value="CLAUDIN"/>
    <property type="match status" value="1"/>
</dbReference>
<organism evidence="2 3">
    <name type="scientific">Necator americanus</name>
    <name type="common">Human hookworm</name>
    <dbReference type="NCBI Taxonomy" id="51031"/>
    <lineage>
        <taxon>Eukaryota</taxon>
        <taxon>Metazoa</taxon>
        <taxon>Ecdysozoa</taxon>
        <taxon>Nematoda</taxon>
        <taxon>Chromadorea</taxon>
        <taxon>Rhabditida</taxon>
        <taxon>Rhabditina</taxon>
        <taxon>Rhabditomorpha</taxon>
        <taxon>Strongyloidea</taxon>
        <taxon>Ancylostomatidae</taxon>
        <taxon>Bunostominae</taxon>
        <taxon>Necator</taxon>
    </lineage>
</organism>
<dbReference type="PANTHER" id="PTHR37446">
    <property type="entry name" value="CLAUDIN-LIKE IN CAENORHABDITIS"/>
    <property type="match status" value="1"/>
</dbReference>